<dbReference type="PROSITE" id="PS01071">
    <property type="entry name" value="GRPE"/>
    <property type="match status" value="1"/>
</dbReference>
<organism evidence="14 15">
    <name type="scientific">Calderihabitans maritimus</name>
    <dbReference type="NCBI Taxonomy" id="1246530"/>
    <lineage>
        <taxon>Bacteria</taxon>
        <taxon>Bacillati</taxon>
        <taxon>Bacillota</taxon>
        <taxon>Clostridia</taxon>
        <taxon>Neomoorellales</taxon>
        <taxon>Calderihabitantaceae</taxon>
        <taxon>Calderihabitans</taxon>
    </lineage>
</organism>
<dbReference type="FunFam" id="2.30.22.10:FF:000001">
    <property type="entry name" value="Protein GrpE"/>
    <property type="match status" value="1"/>
</dbReference>
<evidence type="ECO:0000256" key="11">
    <source>
        <dbReference type="RuleBase" id="RU000639"/>
    </source>
</evidence>
<gene>
    <name evidence="10" type="primary">grpE</name>
    <name evidence="14" type="ORF">KKC1_25860</name>
</gene>
<comment type="subunit">
    <text evidence="3 10">Homodimer.</text>
</comment>
<comment type="similarity">
    <text evidence="2 10 12">Belongs to the GrpE family.</text>
</comment>
<feature type="compositionally biased region" description="Basic and acidic residues" evidence="13">
    <location>
        <begin position="1"/>
        <end position="21"/>
    </location>
</feature>
<proteinExistence type="inferred from homology"/>
<protein>
    <recommendedName>
        <fullName evidence="8 10">Protein GrpE</fullName>
    </recommendedName>
    <alternativeName>
        <fullName evidence="9 10">HSP-70 cofactor</fullName>
    </alternativeName>
</protein>
<evidence type="ECO:0000256" key="1">
    <source>
        <dbReference type="ARBA" id="ARBA00004496"/>
    </source>
</evidence>
<dbReference type="RefSeq" id="WP_202820056.1">
    <property type="nucleotide sequence ID" value="NZ_BDGJ01000142.1"/>
</dbReference>
<keyword evidence="6 10" id="KW-0143">Chaperone</keyword>
<dbReference type="Proteomes" id="UP000197032">
    <property type="component" value="Unassembled WGS sequence"/>
</dbReference>
<evidence type="ECO:0000256" key="2">
    <source>
        <dbReference type="ARBA" id="ARBA00009054"/>
    </source>
</evidence>
<comment type="subcellular location">
    <subcellularLocation>
        <location evidence="1 10">Cytoplasm</location>
    </subcellularLocation>
</comment>
<dbReference type="InterPro" id="IPR013805">
    <property type="entry name" value="GrpE_CC"/>
</dbReference>
<evidence type="ECO:0000256" key="6">
    <source>
        <dbReference type="ARBA" id="ARBA00023186"/>
    </source>
</evidence>
<evidence type="ECO:0000256" key="7">
    <source>
        <dbReference type="ARBA" id="ARBA00053401"/>
    </source>
</evidence>
<evidence type="ECO:0000256" key="9">
    <source>
        <dbReference type="ARBA" id="ARBA00076414"/>
    </source>
</evidence>
<keyword evidence="4 10" id="KW-0963">Cytoplasm</keyword>
<evidence type="ECO:0000256" key="5">
    <source>
        <dbReference type="ARBA" id="ARBA00023016"/>
    </source>
</evidence>
<sequence>MLEEEASRGKMDENPEEKPNLEDNPENPETDQVLTDKEEEAPALEAEQEKTEAQEEGEELVDKEAQEEENQFQALEEELRSVKAALEQKTQEAQEWFRRLQRLQADFDNYRRRSRKELQDMAEYASEKLILRLLPVLDNFERAIASAPEDQLAASYVDGVNMIYRQLVEVLQQEGVASIEAVGQPFDPEKHEAVMQIETSEYEDNTVVEELRKGYTLKGKILRPAMVKVAKKPLNS</sequence>
<evidence type="ECO:0000256" key="12">
    <source>
        <dbReference type="RuleBase" id="RU004478"/>
    </source>
</evidence>
<dbReference type="PRINTS" id="PR00773">
    <property type="entry name" value="GRPEPROTEIN"/>
</dbReference>
<dbReference type="PANTHER" id="PTHR21237">
    <property type="entry name" value="GRPE PROTEIN"/>
    <property type="match status" value="1"/>
</dbReference>
<dbReference type="GO" id="GO:0005737">
    <property type="term" value="C:cytoplasm"/>
    <property type="evidence" value="ECO:0007669"/>
    <property type="project" value="UniProtKB-SubCell"/>
</dbReference>
<evidence type="ECO:0000256" key="4">
    <source>
        <dbReference type="ARBA" id="ARBA00022490"/>
    </source>
</evidence>
<evidence type="ECO:0000313" key="14">
    <source>
        <dbReference type="EMBL" id="GAW93452.1"/>
    </source>
</evidence>
<dbReference type="NCBIfam" id="NF010738">
    <property type="entry name" value="PRK14140.1"/>
    <property type="match status" value="1"/>
</dbReference>
<keyword evidence="15" id="KW-1185">Reference proteome</keyword>
<accession>A0A1Z5HVA9</accession>
<dbReference type="SUPFAM" id="SSF58014">
    <property type="entry name" value="Coiled-coil domain of nucleotide exchange factor GrpE"/>
    <property type="match status" value="1"/>
</dbReference>
<dbReference type="GO" id="GO:0042803">
    <property type="term" value="F:protein homodimerization activity"/>
    <property type="evidence" value="ECO:0007669"/>
    <property type="project" value="InterPro"/>
</dbReference>
<dbReference type="InterPro" id="IPR009012">
    <property type="entry name" value="GrpE_head"/>
</dbReference>
<dbReference type="Gene3D" id="3.90.20.20">
    <property type="match status" value="1"/>
</dbReference>
<dbReference type="PANTHER" id="PTHR21237:SF23">
    <property type="entry name" value="GRPE PROTEIN HOMOLOG, MITOCHONDRIAL"/>
    <property type="match status" value="1"/>
</dbReference>
<comment type="function">
    <text evidence="7 10 11">Participates actively in the response to hyperosmotic and heat shock by preventing the aggregation of stress-denatured proteins, in association with DnaK and GrpE. It is the nucleotide exchange factor for DnaK and may function as a thermosensor. Unfolded proteins bind initially to DnaJ; upon interaction with the DnaJ-bound protein, DnaK hydrolyzes its bound ATP, resulting in the formation of a stable complex. GrpE releases ADP from DnaK; ATP binding to DnaK triggers the release of the substrate protein, thus completing the reaction cycle. Several rounds of ATP-dependent interactions between DnaJ, DnaK and GrpE are required for fully efficient folding.</text>
</comment>
<reference evidence="15" key="1">
    <citation type="journal article" date="2017" name="Appl. Environ. Microbiol.">
        <title>Genomic Analysis of Calderihabitans maritimus KKC1, a Thermophilic, Hydrogenogenic, Carboxydotrophic Bacterium Isolated from Marine Sediment.</title>
        <authorList>
            <person name="Omae K."/>
            <person name="Yoneda Y."/>
            <person name="Fukuyama Y."/>
            <person name="Yoshida T."/>
            <person name="Sako Y."/>
        </authorList>
    </citation>
    <scope>NUCLEOTIDE SEQUENCE [LARGE SCALE GENOMIC DNA]</scope>
    <source>
        <strain evidence="15">KKC1</strain>
    </source>
</reference>
<evidence type="ECO:0000256" key="3">
    <source>
        <dbReference type="ARBA" id="ARBA00011738"/>
    </source>
</evidence>
<dbReference type="CDD" id="cd00446">
    <property type="entry name" value="GrpE"/>
    <property type="match status" value="1"/>
</dbReference>
<dbReference type="GO" id="GO:0006457">
    <property type="term" value="P:protein folding"/>
    <property type="evidence" value="ECO:0007669"/>
    <property type="project" value="InterPro"/>
</dbReference>
<name>A0A1Z5HVA9_9FIRM</name>
<feature type="region of interest" description="Disordered" evidence="13">
    <location>
        <begin position="1"/>
        <end position="72"/>
    </location>
</feature>
<dbReference type="InterPro" id="IPR000740">
    <property type="entry name" value="GrpE"/>
</dbReference>
<dbReference type="Gene3D" id="2.30.22.10">
    <property type="entry name" value="Head domain of nucleotide exchange factor GrpE"/>
    <property type="match status" value="1"/>
</dbReference>
<dbReference type="EMBL" id="BDGJ01000142">
    <property type="protein sequence ID" value="GAW93452.1"/>
    <property type="molecule type" value="Genomic_DNA"/>
</dbReference>
<dbReference type="AlphaFoldDB" id="A0A1Z5HVA9"/>
<evidence type="ECO:0000256" key="8">
    <source>
        <dbReference type="ARBA" id="ARBA00072274"/>
    </source>
</evidence>
<dbReference type="SUPFAM" id="SSF51064">
    <property type="entry name" value="Head domain of nucleotide exchange factor GrpE"/>
    <property type="match status" value="1"/>
</dbReference>
<evidence type="ECO:0000256" key="13">
    <source>
        <dbReference type="SAM" id="MobiDB-lite"/>
    </source>
</evidence>
<dbReference type="GO" id="GO:0000774">
    <property type="term" value="F:adenyl-nucleotide exchange factor activity"/>
    <property type="evidence" value="ECO:0007669"/>
    <property type="project" value="InterPro"/>
</dbReference>
<dbReference type="Pfam" id="PF01025">
    <property type="entry name" value="GrpE"/>
    <property type="match status" value="1"/>
</dbReference>
<feature type="compositionally biased region" description="Acidic residues" evidence="13">
    <location>
        <begin position="54"/>
        <end position="70"/>
    </location>
</feature>
<keyword evidence="5 10" id="KW-0346">Stress response</keyword>
<comment type="caution">
    <text evidence="14">The sequence shown here is derived from an EMBL/GenBank/DDBJ whole genome shotgun (WGS) entry which is preliminary data.</text>
</comment>
<dbReference type="GO" id="GO:0051082">
    <property type="term" value="F:unfolded protein binding"/>
    <property type="evidence" value="ECO:0007669"/>
    <property type="project" value="TreeGrafter"/>
</dbReference>
<evidence type="ECO:0000256" key="10">
    <source>
        <dbReference type="HAMAP-Rule" id="MF_01151"/>
    </source>
</evidence>
<dbReference type="HAMAP" id="MF_01151">
    <property type="entry name" value="GrpE"/>
    <property type="match status" value="1"/>
</dbReference>
<evidence type="ECO:0000313" key="15">
    <source>
        <dbReference type="Proteomes" id="UP000197032"/>
    </source>
</evidence>
<dbReference type="GO" id="GO:0051087">
    <property type="term" value="F:protein-folding chaperone binding"/>
    <property type="evidence" value="ECO:0007669"/>
    <property type="project" value="InterPro"/>
</dbReference>